<dbReference type="AlphaFoldDB" id="A0A100JVY9"/>
<dbReference type="EMBL" id="BCMM01000044">
    <property type="protein sequence ID" value="GAQ66691.1"/>
    <property type="molecule type" value="Genomic_DNA"/>
</dbReference>
<protein>
    <submittedName>
        <fullName evidence="2">Uncharacterized protein</fullName>
    </submittedName>
</protein>
<feature type="region of interest" description="Disordered" evidence="1">
    <location>
        <begin position="1"/>
        <end position="25"/>
    </location>
</feature>
<evidence type="ECO:0000256" key="1">
    <source>
        <dbReference type="SAM" id="MobiDB-lite"/>
    </source>
</evidence>
<evidence type="ECO:0000313" key="3">
    <source>
        <dbReference type="Proteomes" id="UP000067448"/>
    </source>
</evidence>
<dbReference type="OrthoDB" id="4269233at2"/>
<comment type="caution">
    <text evidence="2">The sequence shown here is derived from an EMBL/GenBank/DDBJ whole genome shotgun (WGS) entry which is preliminary data.</text>
</comment>
<name>A0A100JVY9_STRSC</name>
<proteinExistence type="predicted"/>
<gene>
    <name evidence="2" type="ORF">SsS58_07126</name>
</gene>
<reference evidence="3" key="1">
    <citation type="submission" date="2015-11" db="EMBL/GenBank/DDBJ databases">
        <authorList>
            <consortium name="Cross-ministerial Strategic Innovation Promotion Program (SIP) consortium"/>
            <person name="Tomihama T."/>
            <person name="Ikenaga M."/>
            <person name="Sakai M."/>
            <person name="Okubo T."/>
            <person name="Ikeda S."/>
        </authorList>
    </citation>
    <scope>NUCLEOTIDE SEQUENCE [LARGE SCALE GENOMIC DNA]</scope>
    <source>
        <strain evidence="3">S58</strain>
    </source>
</reference>
<feature type="compositionally biased region" description="Basic and acidic residues" evidence="1">
    <location>
        <begin position="1"/>
        <end position="10"/>
    </location>
</feature>
<reference evidence="2 3" key="2">
    <citation type="journal article" date="2016" name="Genome Announc.">
        <title>Draft Genome Sequences of Streptomyces scabiei S58, Streptomyces turgidiscabies T45, and Streptomyces acidiscabies a10, the Pathogens of Potato Common Scab, Isolated in Japan.</title>
        <authorList>
            <person name="Tomihama T."/>
            <person name="Nishi Y."/>
            <person name="Sakai M."/>
            <person name="Ikenaga M."/>
            <person name="Okubo T."/>
            <person name="Ikeda S."/>
        </authorList>
    </citation>
    <scope>NUCLEOTIDE SEQUENCE [LARGE SCALE GENOMIC DNA]</scope>
    <source>
        <strain evidence="2 3">S58</strain>
    </source>
</reference>
<reference evidence="3" key="3">
    <citation type="submission" date="2016-02" db="EMBL/GenBank/DDBJ databases">
        <title>Draft genome of pathogenic Streptomyces sp. in Japan.</title>
        <authorList>
            <person name="Tomihama T."/>
            <person name="Ikenaga M."/>
            <person name="Sakai M."/>
            <person name="Okubo T."/>
            <person name="Ikeda S."/>
        </authorList>
    </citation>
    <scope>NUCLEOTIDE SEQUENCE [LARGE SCALE GENOMIC DNA]</scope>
    <source>
        <strain evidence="3">S58</strain>
    </source>
</reference>
<organism evidence="2 3">
    <name type="scientific">Streptomyces scabiei</name>
    <dbReference type="NCBI Taxonomy" id="1930"/>
    <lineage>
        <taxon>Bacteria</taxon>
        <taxon>Bacillati</taxon>
        <taxon>Actinomycetota</taxon>
        <taxon>Actinomycetes</taxon>
        <taxon>Kitasatosporales</taxon>
        <taxon>Streptomycetaceae</taxon>
        <taxon>Streptomyces</taxon>
    </lineage>
</organism>
<dbReference type="RefSeq" id="WP_059083830.1">
    <property type="nucleotide sequence ID" value="NZ_BCMM01000044.1"/>
</dbReference>
<evidence type="ECO:0000313" key="2">
    <source>
        <dbReference type="EMBL" id="GAQ66691.1"/>
    </source>
</evidence>
<accession>A0A100JVY9</accession>
<sequence length="70" mass="7538">MNDTDLRSGTERSYPLPHAGPDARFTESPVHSVAAVLVGYGSPHIDAPADRAALESALMAFLYNPLENRT</sequence>
<dbReference type="Proteomes" id="UP000067448">
    <property type="component" value="Unassembled WGS sequence"/>
</dbReference>